<evidence type="ECO:0000313" key="4">
    <source>
        <dbReference type="Proteomes" id="UP000189956"/>
    </source>
</evidence>
<proteinExistence type="predicted"/>
<sequence>MTKEQAIKELTVIPGIGKSLATDLWNIGISSIDDLKDKDPEVLFALSNDYAGVVQDRCVLYAFRCAVYFAQTPPENREKEKLNWWFWKD</sequence>
<dbReference type="Pfam" id="PF11731">
    <property type="entry name" value="Cdd1"/>
    <property type="match status" value="1"/>
</dbReference>
<dbReference type="RefSeq" id="WP_025837463.1">
    <property type="nucleotide sequence ID" value="NZ_FUWL01000006.1"/>
</dbReference>
<reference evidence="2 4" key="2">
    <citation type="submission" date="2017-02" db="EMBL/GenBank/DDBJ databases">
        <authorList>
            <person name="Peterson S.W."/>
        </authorList>
    </citation>
    <scope>NUCLEOTIDE SEQUENCE [LARGE SCALE GENOMIC DNA]</scope>
    <source>
        <strain evidence="2 4">ATCC 700135</strain>
    </source>
</reference>
<accession>A0A0A2EUI6</accession>
<dbReference type="Gene3D" id="1.10.150.20">
    <property type="entry name" value="5' to 3' exonuclease, C-terminal subdomain"/>
    <property type="match status" value="1"/>
</dbReference>
<reference evidence="1 3" key="1">
    <citation type="submission" date="2014-08" db="EMBL/GenBank/DDBJ databases">
        <title>Porphyromonas cangingivalis strain:COT-109_OH1386 Genome sequencing.</title>
        <authorList>
            <person name="Wallis C."/>
            <person name="Deusch O."/>
            <person name="O'Flynn C."/>
            <person name="Davis I."/>
            <person name="Jospin G."/>
            <person name="Darling A.E."/>
            <person name="Coil D.A."/>
            <person name="Alexiev A."/>
            <person name="Horsfall A."/>
            <person name="Kirkwood N."/>
            <person name="Harris S."/>
            <person name="Eisen J.A."/>
        </authorList>
    </citation>
    <scope>NUCLEOTIDE SEQUENCE [LARGE SCALE GENOMIC DNA]</scope>
    <source>
        <strain evidence="3">COT-109 OH1386</strain>
        <strain evidence="1">COT-109_OH1386</strain>
    </source>
</reference>
<dbReference type="Proteomes" id="UP000189956">
    <property type="component" value="Unassembled WGS sequence"/>
</dbReference>
<dbReference type="SUPFAM" id="SSF158702">
    <property type="entry name" value="Sec63 N-terminal domain-like"/>
    <property type="match status" value="1"/>
</dbReference>
<dbReference type="Proteomes" id="UP000030125">
    <property type="component" value="Unassembled WGS sequence"/>
</dbReference>
<gene>
    <name evidence="1" type="ORF">HQ35_02110</name>
    <name evidence="2" type="ORF">SAMN02745205_01013</name>
</gene>
<dbReference type="STRING" id="36874.HQ34_07675"/>
<protein>
    <submittedName>
        <fullName evidence="1">Pathogenicity locus</fullName>
    </submittedName>
</protein>
<dbReference type="EMBL" id="FUWL01000006">
    <property type="protein sequence ID" value="SJZ49293.1"/>
    <property type="molecule type" value="Genomic_DNA"/>
</dbReference>
<dbReference type="EMBL" id="JQJD01000009">
    <property type="protein sequence ID" value="KGN82566.1"/>
    <property type="molecule type" value="Genomic_DNA"/>
</dbReference>
<evidence type="ECO:0000313" key="3">
    <source>
        <dbReference type="Proteomes" id="UP000030125"/>
    </source>
</evidence>
<organism evidence="1 3">
    <name type="scientific">Porphyromonas cangingivalis</name>
    <dbReference type="NCBI Taxonomy" id="36874"/>
    <lineage>
        <taxon>Bacteria</taxon>
        <taxon>Pseudomonadati</taxon>
        <taxon>Bacteroidota</taxon>
        <taxon>Bacteroidia</taxon>
        <taxon>Bacteroidales</taxon>
        <taxon>Porphyromonadaceae</taxon>
        <taxon>Porphyromonas</taxon>
    </lineage>
</organism>
<dbReference type="OrthoDB" id="9790407at2"/>
<evidence type="ECO:0000313" key="1">
    <source>
        <dbReference type="EMBL" id="KGN82566.1"/>
    </source>
</evidence>
<dbReference type="eggNOG" id="COG0389">
    <property type="taxonomic scope" value="Bacteria"/>
</dbReference>
<keyword evidence="3" id="KW-1185">Reference proteome</keyword>
<name>A0A0A2EUI6_PORCN</name>
<evidence type="ECO:0000313" key="2">
    <source>
        <dbReference type="EMBL" id="SJZ49293.1"/>
    </source>
</evidence>
<dbReference type="InterPro" id="IPR021725">
    <property type="entry name" value="Cdd1"/>
</dbReference>
<dbReference type="AlphaFoldDB" id="A0A0A2EUI6"/>